<dbReference type="EMBL" id="CP041692">
    <property type="protein sequence ID" value="QDP94842.1"/>
    <property type="molecule type" value="Genomic_DNA"/>
</dbReference>
<name>A0A516PUK8_9ACTN</name>
<proteinExistence type="predicted"/>
<dbReference type="InterPro" id="IPR001647">
    <property type="entry name" value="HTH_TetR"/>
</dbReference>
<gene>
    <name evidence="7" type="ORF">FOE78_01945</name>
</gene>
<dbReference type="GO" id="GO:0000976">
    <property type="term" value="F:transcription cis-regulatory region binding"/>
    <property type="evidence" value="ECO:0007669"/>
    <property type="project" value="TreeGrafter"/>
</dbReference>
<dbReference type="GO" id="GO:0003700">
    <property type="term" value="F:DNA-binding transcription factor activity"/>
    <property type="evidence" value="ECO:0007669"/>
    <property type="project" value="TreeGrafter"/>
</dbReference>
<keyword evidence="2 4" id="KW-0238">DNA-binding</keyword>
<feature type="DNA-binding region" description="H-T-H motif" evidence="4">
    <location>
        <begin position="53"/>
        <end position="72"/>
    </location>
</feature>
<feature type="region of interest" description="Disordered" evidence="5">
    <location>
        <begin position="287"/>
        <end position="330"/>
    </location>
</feature>
<dbReference type="SUPFAM" id="SSF46689">
    <property type="entry name" value="Homeodomain-like"/>
    <property type="match status" value="1"/>
</dbReference>
<feature type="domain" description="HTH tetR-type" evidence="6">
    <location>
        <begin position="30"/>
        <end position="90"/>
    </location>
</feature>
<dbReference type="KEGG" id="mik:FOE78_01945"/>
<evidence type="ECO:0000313" key="7">
    <source>
        <dbReference type="EMBL" id="QDP94842.1"/>
    </source>
</evidence>
<dbReference type="PANTHER" id="PTHR30055:SF151">
    <property type="entry name" value="TRANSCRIPTIONAL REGULATORY PROTEIN"/>
    <property type="match status" value="1"/>
</dbReference>
<reference evidence="7 8" key="1">
    <citation type="submission" date="2019-07" db="EMBL/GenBank/DDBJ databases">
        <title>Microlunatus dokdonensis sp. nov. isolated from the rhizospheric soil of the wild plant Elymus tsukushiensis.</title>
        <authorList>
            <person name="Ghim S.-Y."/>
            <person name="Hwang Y.-J."/>
            <person name="Son J.-S."/>
            <person name="Shin J.-H."/>
        </authorList>
    </citation>
    <scope>NUCLEOTIDE SEQUENCE [LARGE SCALE GENOMIC DNA]</scope>
    <source>
        <strain evidence="7 8">KUDC0627</strain>
    </source>
</reference>
<evidence type="ECO:0000256" key="5">
    <source>
        <dbReference type="SAM" id="MobiDB-lite"/>
    </source>
</evidence>
<dbReference type="PROSITE" id="PS50977">
    <property type="entry name" value="HTH_TETR_2"/>
    <property type="match status" value="1"/>
</dbReference>
<evidence type="ECO:0000256" key="2">
    <source>
        <dbReference type="ARBA" id="ARBA00023125"/>
    </source>
</evidence>
<evidence type="ECO:0000256" key="3">
    <source>
        <dbReference type="ARBA" id="ARBA00023163"/>
    </source>
</evidence>
<dbReference type="Gene3D" id="1.10.10.60">
    <property type="entry name" value="Homeodomain-like"/>
    <property type="match status" value="1"/>
</dbReference>
<keyword evidence="1" id="KW-0805">Transcription regulation</keyword>
<dbReference type="AlphaFoldDB" id="A0A516PUK8"/>
<evidence type="ECO:0000313" key="8">
    <source>
        <dbReference type="Proteomes" id="UP000319263"/>
    </source>
</evidence>
<keyword evidence="3" id="KW-0804">Transcription</keyword>
<dbReference type="InterPro" id="IPR004111">
    <property type="entry name" value="Repressor_TetR_C"/>
</dbReference>
<dbReference type="InterPro" id="IPR009057">
    <property type="entry name" value="Homeodomain-like_sf"/>
</dbReference>
<dbReference type="PANTHER" id="PTHR30055">
    <property type="entry name" value="HTH-TYPE TRANSCRIPTIONAL REGULATOR RUTR"/>
    <property type="match status" value="1"/>
</dbReference>
<dbReference type="InterPro" id="IPR036271">
    <property type="entry name" value="Tet_transcr_reg_TetR-rel_C_sf"/>
</dbReference>
<dbReference type="Gene3D" id="1.10.357.10">
    <property type="entry name" value="Tetracycline Repressor, domain 2"/>
    <property type="match status" value="1"/>
</dbReference>
<dbReference type="Proteomes" id="UP000319263">
    <property type="component" value="Chromosome"/>
</dbReference>
<keyword evidence="8" id="KW-1185">Reference proteome</keyword>
<dbReference type="Pfam" id="PF00440">
    <property type="entry name" value="TetR_N"/>
    <property type="match status" value="1"/>
</dbReference>
<dbReference type="GO" id="GO:0045892">
    <property type="term" value="P:negative regulation of DNA-templated transcription"/>
    <property type="evidence" value="ECO:0007669"/>
    <property type="project" value="InterPro"/>
</dbReference>
<evidence type="ECO:0000259" key="6">
    <source>
        <dbReference type="PROSITE" id="PS50977"/>
    </source>
</evidence>
<organism evidence="7 8">
    <name type="scientific">Microlunatus elymi</name>
    <dbReference type="NCBI Taxonomy" id="2596828"/>
    <lineage>
        <taxon>Bacteria</taxon>
        <taxon>Bacillati</taxon>
        <taxon>Actinomycetota</taxon>
        <taxon>Actinomycetes</taxon>
        <taxon>Propionibacteriales</taxon>
        <taxon>Propionibacteriaceae</taxon>
        <taxon>Microlunatus</taxon>
    </lineage>
</organism>
<dbReference type="InterPro" id="IPR050109">
    <property type="entry name" value="HTH-type_TetR-like_transc_reg"/>
</dbReference>
<dbReference type="RefSeq" id="WP_143984830.1">
    <property type="nucleotide sequence ID" value="NZ_CP041692.1"/>
</dbReference>
<accession>A0A516PUK8</accession>
<protein>
    <submittedName>
        <fullName evidence="7">TetR/AcrR family transcriptional regulator</fullName>
    </submittedName>
</protein>
<evidence type="ECO:0000256" key="4">
    <source>
        <dbReference type="PROSITE-ProRule" id="PRU00335"/>
    </source>
</evidence>
<dbReference type="OrthoDB" id="3732465at2"/>
<dbReference type="Pfam" id="PF02909">
    <property type="entry name" value="TetR_C_1"/>
    <property type="match status" value="1"/>
</dbReference>
<evidence type="ECO:0000256" key="1">
    <source>
        <dbReference type="ARBA" id="ARBA00023015"/>
    </source>
</evidence>
<sequence>MSDASDLGLPRAVAIAWGMVADPQRGPKRELSHERIVEAAIELADAEGIGAVTMSKVASSLGFTTMALYRYVTAKDDLLQLMQDAVLEQLLGTADPELQPQREDQVGSGWERELRLIADQLYAMYREHPWMIEIPVASAQLLMPNNLALVDSAMRAMRQLPIADHEKIGALLLISTFVRGAADLVRDIGGRIDPVIGGAPGSRAQLIKELISEERYPYLRPLVESGIYTAGVDAPVDDDPSDYDFGIQLILAGIANHAADPSQQMGAATSEPGFKSDDQLAEALTVDHVRKDPKVKDAVRRRREAETKLREARKRERDQIKSALERGPKS</sequence>
<dbReference type="SUPFAM" id="SSF48498">
    <property type="entry name" value="Tetracyclin repressor-like, C-terminal domain"/>
    <property type="match status" value="1"/>
</dbReference>